<feature type="region of interest" description="Disordered" evidence="1">
    <location>
        <begin position="1"/>
        <end position="20"/>
    </location>
</feature>
<accession>X1PV10</accession>
<dbReference type="InterPro" id="IPR023606">
    <property type="entry name" value="CoA-Trfase_III_dom_1_sf"/>
</dbReference>
<evidence type="ECO:0000256" key="1">
    <source>
        <dbReference type="SAM" id="MobiDB-lite"/>
    </source>
</evidence>
<dbReference type="AlphaFoldDB" id="X1PV10"/>
<evidence type="ECO:0008006" key="3">
    <source>
        <dbReference type="Google" id="ProtNLM"/>
    </source>
</evidence>
<dbReference type="EMBL" id="BARV01032496">
    <property type="protein sequence ID" value="GAI34709.1"/>
    <property type="molecule type" value="Genomic_DNA"/>
</dbReference>
<sequence length="48" mass="5234">GIPLKLADAPGSIRRPAPDLGQHTDEILLEAGYDKARINQLRQKNIVA</sequence>
<comment type="caution">
    <text evidence="2">The sequence shown here is derived from an EMBL/GenBank/DDBJ whole genome shotgun (WGS) entry which is preliminary data.</text>
</comment>
<organism evidence="2">
    <name type="scientific">marine sediment metagenome</name>
    <dbReference type="NCBI Taxonomy" id="412755"/>
    <lineage>
        <taxon>unclassified sequences</taxon>
        <taxon>metagenomes</taxon>
        <taxon>ecological metagenomes</taxon>
    </lineage>
</organism>
<protein>
    <recommendedName>
        <fullName evidence="3">Formyl-CoA transferase</fullName>
    </recommendedName>
</protein>
<dbReference type="Gene3D" id="3.40.50.10540">
    <property type="entry name" value="Crotonobetainyl-coa:carnitine coa-transferase, domain 1"/>
    <property type="match status" value="1"/>
</dbReference>
<evidence type="ECO:0000313" key="2">
    <source>
        <dbReference type="EMBL" id="GAI34709.1"/>
    </source>
</evidence>
<dbReference type="SUPFAM" id="SSF89796">
    <property type="entry name" value="CoA-transferase family III (CaiB/BaiF)"/>
    <property type="match status" value="1"/>
</dbReference>
<gene>
    <name evidence="2" type="ORF">S06H3_51227</name>
</gene>
<proteinExistence type="predicted"/>
<reference evidence="2" key="1">
    <citation type="journal article" date="2014" name="Front. Microbiol.">
        <title>High frequency of phylogenetically diverse reductive dehalogenase-homologous genes in deep subseafloor sedimentary metagenomes.</title>
        <authorList>
            <person name="Kawai M."/>
            <person name="Futagami T."/>
            <person name="Toyoda A."/>
            <person name="Takaki Y."/>
            <person name="Nishi S."/>
            <person name="Hori S."/>
            <person name="Arai W."/>
            <person name="Tsubouchi T."/>
            <person name="Morono Y."/>
            <person name="Uchiyama I."/>
            <person name="Ito T."/>
            <person name="Fujiyama A."/>
            <person name="Inagaki F."/>
            <person name="Takami H."/>
        </authorList>
    </citation>
    <scope>NUCLEOTIDE SEQUENCE</scope>
    <source>
        <strain evidence="2">Expedition CK06-06</strain>
    </source>
</reference>
<name>X1PV10_9ZZZZ</name>
<feature type="non-terminal residue" evidence="2">
    <location>
        <position position="1"/>
    </location>
</feature>